<dbReference type="Proteomes" id="UP000887580">
    <property type="component" value="Unplaced"/>
</dbReference>
<evidence type="ECO:0000313" key="1">
    <source>
        <dbReference type="Proteomes" id="UP000887580"/>
    </source>
</evidence>
<sequence length="602" mass="67936">MPDVRSNGLTPHPYDAEATTIIRRESIVTPDEAAIIAETPEQIIEGIGMEDDLIPPIDTIPSDQKPKSLQNYGDFIKFGWYIAFFMIMYESLMLPQVGMMTFMVYGAYSPQVTACGNHTFEGMTQRDVCAGLDKIMNKTGCIPTVVTQFESVGHEMGLYCSGTQQVKRSVSIQMVGVFLGAPIFGQLSDSFGRRRVIQVCCVIVCILGFFAARAPTLDTFTIIQLFNMFFVGGMNTCMHVFLVENIPKRQRVTIMMLLSFSPNIIIFAIIAYYAQNWRTLITISAYLTIPASILLLTLITISAYLTIPASILLFFCFESPRWLIEKGKLEEANRAIRKIEKWNGTMTEERSALLDELIEREAMSCMEKKKKRKYYMYHLFYTANLTIWSLTIAYGLFCTAIISYAMVFNMEQFSGSIFMNNIFLGVFRLILNLGLGLSDYIFPKLGRKALHQGSLIYVISMISIVLFMKIGYLPSNPTIVTLATLSATALCSQLFVVNSVLTAELFPTSIRNIASSFISTVARFGGIVSPNLFLIEKYWIGFPYLVIVLIMSVNFVIFQFNIPETKGSPMSDHMPDKSERLKMWNRKTKLDEKLNAETKLVN</sequence>
<organism evidence="1 2">
    <name type="scientific">Panagrolaimus sp. PS1159</name>
    <dbReference type="NCBI Taxonomy" id="55785"/>
    <lineage>
        <taxon>Eukaryota</taxon>
        <taxon>Metazoa</taxon>
        <taxon>Ecdysozoa</taxon>
        <taxon>Nematoda</taxon>
        <taxon>Chromadorea</taxon>
        <taxon>Rhabditida</taxon>
        <taxon>Tylenchina</taxon>
        <taxon>Panagrolaimomorpha</taxon>
        <taxon>Panagrolaimoidea</taxon>
        <taxon>Panagrolaimidae</taxon>
        <taxon>Panagrolaimus</taxon>
    </lineage>
</organism>
<name>A0AC35G524_9BILA</name>
<protein>
    <submittedName>
        <fullName evidence="2">Major facilitator superfamily (MFS) profile domain-containing protein</fullName>
    </submittedName>
</protein>
<proteinExistence type="predicted"/>
<reference evidence="2" key="1">
    <citation type="submission" date="2022-11" db="UniProtKB">
        <authorList>
            <consortium name="WormBaseParasite"/>
        </authorList>
    </citation>
    <scope>IDENTIFICATION</scope>
</reference>
<accession>A0AC35G524</accession>
<dbReference type="WBParaSite" id="PS1159_v2.g24107.t2">
    <property type="protein sequence ID" value="PS1159_v2.g24107.t2"/>
    <property type="gene ID" value="PS1159_v2.g24107"/>
</dbReference>
<evidence type="ECO:0000313" key="2">
    <source>
        <dbReference type="WBParaSite" id="PS1159_v2.g24107.t2"/>
    </source>
</evidence>